<dbReference type="InterPro" id="IPR057574">
    <property type="entry name" value="nSTAND_NTPase5_dom"/>
</dbReference>
<dbReference type="Gene3D" id="3.40.50.300">
    <property type="entry name" value="P-loop containing nucleotide triphosphate hydrolases"/>
    <property type="match status" value="1"/>
</dbReference>
<dbReference type="AlphaFoldDB" id="A0A3E0VF88"/>
<evidence type="ECO:0000313" key="3">
    <source>
        <dbReference type="Proteomes" id="UP000256486"/>
    </source>
</evidence>
<name>A0A3E0VF88_9MICO</name>
<accession>A0A3E0VF88</accession>
<evidence type="ECO:0000259" key="1">
    <source>
        <dbReference type="Pfam" id="PF25199"/>
    </source>
</evidence>
<protein>
    <recommendedName>
        <fullName evidence="1">Novel STAND NTPase 5 domain-containing protein</fullName>
    </recommendedName>
</protein>
<dbReference type="Proteomes" id="UP000256486">
    <property type="component" value="Unassembled WGS sequence"/>
</dbReference>
<dbReference type="Pfam" id="PF13289">
    <property type="entry name" value="SIR2_2"/>
    <property type="match status" value="1"/>
</dbReference>
<evidence type="ECO:0000313" key="2">
    <source>
        <dbReference type="EMBL" id="RFA08213.1"/>
    </source>
</evidence>
<comment type="caution">
    <text evidence="2">The sequence shown here is derived from an EMBL/GenBank/DDBJ whole genome shotgun (WGS) entry which is preliminary data.</text>
</comment>
<dbReference type="InterPro" id="IPR027417">
    <property type="entry name" value="P-loop_NTPase"/>
</dbReference>
<dbReference type="OrthoDB" id="5509947at2"/>
<proteinExistence type="predicted"/>
<gene>
    <name evidence="2" type="ORF">B7R54_02485</name>
</gene>
<reference evidence="2 3" key="1">
    <citation type="submission" date="2017-04" db="EMBL/GenBank/DDBJ databases">
        <title>Comparative genome analysis of Subtercola boreus.</title>
        <authorList>
            <person name="Cho Y.-J."/>
            <person name="Cho A."/>
            <person name="Kim O.-S."/>
            <person name="Lee J.-I."/>
        </authorList>
    </citation>
    <scope>NUCLEOTIDE SEQUENCE [LARGE SCALE GENOMIC DNA]</scope>
    <source>
        <strain evidence="2 3">K300</strain>
    </source>
</reference>
<feature type="domain" description="Novel STAND NTPase 5" evidence="1">
    <location>
        <begin position="355"/>
        <end position="497"/>
    </location>
</feature>
<organism evidence="2 3">
    <name type="scientific">Subtercola boreus</name>
    <dbReference type="NCBI Taxonomy" id="120213"/>
    <lineage>
        <taxon>Bacteria</taxon>
        <taxon>Bacillati</taxon>
        <taxon>Actinomycetota</taxon>
        <taxon>Actinomycetes</taxon>
        <taxon>Micrococcales</taxon>
        <taxon>Microbacteriaceae</taxon>
        <taxon>Subtercola</taxon>
    </lineage>
</organism>
<dbReference type="SUPFAM" id="SSF52540">
    <property type="entry name" value="P-loop containing nucleoside triphosphate hydrolases"/>
    <property type="match status" value="2"/>
</dbReference>
<dbReference type="EMBL" id="NBWZ01000001">
    <property type="protein sequence ID" value="RFA08213.1"/>
    <property type="molecule type" value="Genomic_DNA"/>
</dbReference>
<sequence>MVNFGSESDLVARLSYAISDNNPRPIAFLTGSGLSVPSVPGVTATLQILRKAFPVEEQVELDALLAKHREAGEKYRQAFQFLGIRRPPALSERVLKIATLRAYDRTGIDENDLLSMAPELEANQSGWKLPPGQAALGRILSGLPPRLRGPVFTTNFDPLTEIAVRRAGGVATPYIHADDSSFIANLRVQTGASVIHLHGYWRDSQVRNTSDQLEQDRPNLAASLRVTLERHTLLVIGYGGWSDVISRSLLSAIRQQQSGELDVLWCLHESERELTTGSSSEETLSGFSSAPGNVQFYAGIDANVVLPMLEKRIASVLSYDDGRRLSGASLLGWTTITRSELDEVKPNATVAAALTFFDGRIPSWHDAVSSHIPRRDSTIQIFNEISASDAAKLSTLTVLTGPSGEGKSTVSRQVAAMLASDESQNFRVFVLEGDHFGTLASILRLPTDASYLLLIDEAHRFVNRIQDLVKDLQASGRYGIHLLVVSGDTDWASVGGSNFAWNRFVSTNVHQLNGLTHIDATAMVGAWEAIGAKALGELQWYDSQEQRVDALLDFSFGEAIAGPGTLLGALLTTRYDRKGLREHIKQLLERLRTRLIPPANNSSLLDALVAISVPHAYGVFALNSSVLADAFDMSPVELNAYILIPLGEEAAITFASGHIVVRHELIASAIIDLCLETGYDLESATKRIVAAAARHILHGGYSPGMAQITYLASRITDMPKLALVAADAAVEAAPDRLSYRTSRSKVLRTARRAIDAATENESSLPLILHPDNVNQARGYFVEWGVVEGLLENFARNAMLAGVALQDGVSLGGLDTEQSERGLSCLVLALRRLQENNPQPEILQALAAATVLARACGQKSATGREWLRVAERMVDKNGASYPKLDGSDSATKALRIGLNACRARLERPFPTAFPRTDFQFLSLQRLLANPRQWY</sequence>
<keyword evidence="3" id="KW-1185">Reference proteome</keyword>
<dbReference type="Pfam" id="PF25199">
    <property type="entry name" value="nSTAND_NTPase5"/>
    <property type="match status" value="1"/>
</dbReference>